<keyword evidence="4 7" id="KW-0694">RNA-binding</keyword>
<evidence type="ECO:0000256" key="3">
    <source>
        <dbReference type="ARBA" id="ARBA00022845"/>
    </source>
</evidence>
<keyword evidence="3" id="KW-0810">Translation regulation</keyword>
<evidence type="ECO:0000256" key="1">
    <source>
        <dbReference type="ARBA" id="ARBA00009860"/>
    </source>
</evidence>
<sequence length="258" mass="29057">MQSDFHRMKNFANPKAMFKSSAVSASSEAVNANTVVPGRPEPAPNAAPIVPPPAANKEESKDSSEQSDEGAVRTEHLFKHPLQNTWTLWYLENDRTKSWEDMQNEITSFDTVEDFWSLYNHIKPPSEIKLGSDYSLFKKGIRPMWEDAANKQGGRWVITLNKSSKNDLDNLWLDVLLCLIGEAFDHSDQICGAVVNIRGKSNKISIWTANGNNEEAALEIGHKLRDALRLGRQNLLQYQLHKDTMVKQGSSVKSIYTL</sequence>
<dbReference type="AlphaFoldDB" id="A0A0M5J818"/>
<dbReference type="EMBL" id="CP012525">
    <property type="protein sequence ID" value="ALC43474.1"/>
    <property type="molecule type" value="Genomic_DNA"/>
</dbReference>
<feature type="compositionally biased region" description="Basic and acidic residues" evidence="8">
    <location>
        <begin position="56"/>
        <end position="76"/>
    </location>
</feature>
<dbReference type="GO" id="GO:0000340">
    <property type="term" value="F:RNA 7-methylguanosine cap binding"/>
    <property type="evidence" value="ECO:0007669"/>
    <property type="project" value="TreeGrafter"/>
</dbReference>
<dbReference type="InterPro" id="IPR019770">
    <property type="entry name" value="TIF_eIF_4E_CS"/>
</dbReference>
<dbReference type="Pfam" id="PF01652">
    <property type="entry name" value="IF4E"/>
    <property type="match status" value="1"/>
</dbReference>
<organism evidence="9 10">
    <name type="scientific">Drosophila busckii</name>
    <name type="common">Fruit fly</name>
    <dbReference type="NCBI Taxonomy" id="30019"/>
    <lineage>
        <taxon>Eukaryota</taxon>
        <taxon>Metazoa</taxon>
        <taxon>Ecdysozoa</taxon>
        <taxon>Arthropoda</taxon>
        <taxon>Hexapoda</taxon>
        <taxon>Insecta</taxon>
        <taxon>Pterygota</taxon>
        <taxon>Neoptera</taxon>
        <taxon>Endopterygota</taxon>
        <taxon>Diptera</taxon>
        <taxon>Brachycera</taxon>
        <taxon>Muscomorpha</taxon>
        <taxon>Ephydroidea</taxon>
        <taxon>Drosophilidae</taxon>
        <taxon>Drosophila</taxon>
    </lineage>
</organism>
<dbReference type="FunFam" id="3.30.760.10:FF:000010">
    <property type="entry name" value="Eukaryotic translation initiation factor 4E1"/>
    <property type="match status" value="1"/>
</dbReference>
<feature type="region of interest" description="Disordered" evidence="8">
    <location>
        <begin position="20"/>
        <end position="76"/>
    </location>
</feature>
<comment type="similarity">
    <text evidence="1 7">Belongs to the eukaryotic initiation factor 4E family.</text>
</comment>
<protein>
    <recommendedName>
        <fullName evidence="6">eIF-4F 25 kDa subunit</fullName>
    </recommendedName>
</protein>
<feature type="compositionally biased region" description="Low complexity" evidence="8">
    <location>
        <begin position="20"/>
        <end position="36"/>
    </location>
</feature>
<proteinExistence type="inferred from homology"/>
<reference evidence="9 10" key="1">
    <citation type="submission" date="2015-08" db="EMBL/GenBank/DDBJ databases">
        <title>Ancestral chromatin configuration constrains chromatin evolution on differentiating sex chromosomes in Drosophila.</title>
        <authorList>
            <person name="Zhou Q."/>
            <person name="Bachtrog D."/>
        </authorList>
    </citation>
    <scope>NUCLEOTIDE SEQUENCE [LARGE SCALE GENOMIC DNA]</scope>
    <source>
        <tissue evidence="9">Whole larvae</tissue>
    </source>
</reference>
<dbReference type="GO" id="GO:0016281">
    <property type="term" value="C:eukaryotic translation initiation factor 4F complex"/>
    <property type="evidence" value="ECO:0007669"/>
    <property type="project" value="TreeGrafter"/>
</dbReference>
<evidence type="ECO:0000256" key="8">
    <source>
        <dbReference type="SAM" id="MobiDB-lite"/>
    </source>
</evidence>
<evidence type="ECO:0000256" key="4">
    <source>
        <dbReference type="ARBA" id="ARBA00022884"/>
    </source>
</evidence>
<evidence type="ECO:0000256" key="5">
    <source>
        <dbReference type="ARBA" id="ARBA00022917"/>
    </source>
</evidence>
<dbReference type="InterPro" id="IPR001040">
    <property type="entry name" value="TIF_eIF_4E"/>
</dbReference>
<accession>A0A0M5J818</accession>
<dbReference type="PROSITE" id="PS00813">
    <property type="entry name" value="IF4E"/>
    <property type="match status" value="1"/>
</dbReference>
<feature type="compositionally biased region" description="Pro residues" evidence="8">
    <location>
        <begin position="39"/>
        <end position="54"/>
    </location>
</feature>
<evidence type="ECO:0000313" key="10">
    <source>
        <dbReference type="Proteomes" id="UP000494163"/>
    </source>
</evidence>
<evidence type="ECO:0000256" key="6">
    <source>
        <dbReference type="ARBA" id="ARBA00032656"/>
    </source>
</evidence>
<dbReference type="PANTHER" id="PTHR11960">
    <property type="entry name" value="EUKARYOTIC TRANSLATION INITIATION FACTOR 4E RELATED"/>
    <property type="match status" value="1"/>
</dbReference>
<dbReference type="InterPro" id="IPR023398">
    <property type="entry name" value="TIF_eIF4e-like"/>
</dbReference>
<name>A0A0M5J818_DROBS</name>
<dbReference type="OMA" id="EEFWAIV"/>
<gene>
    <name evidence="9" type="ORF">Dbus_chr3Lg640</name>
</gene>
<evidence type="ECO:0000256" key="2">
    <source>
        <dbReference type="ARBA" id="ARBA00022540"/>
    </source>
</evidence>
<dbReference type="GO" id="GO:0003743">
    <property type="term" value="F:translation initiation factor activity"/>
    <property type="evidence" value="ECO:0007669"/>
    <property type="project" value="UniProtKB-KW"/>
</dbReference>
<dbReference type="Proteomes" id="UP000494163">
    <property type="component" value="Chromosome 3L"/>
</dbReference>
<dbReference type="SUPFAM" id="SSF55418">
    <property type="entry name" value="eIF4e-like"/>
    <property type="match status" value="1"/>
</dbReference>
<dbReference type="PANTHER" id="PTHR11960:SF8">
    <property type="entry name" value="EUKARYOTIC TRANSLATION INITIATION FACTOR 4E1-RELATED"/>
    <property type="match status" value="1"/>
</dbReference>
<evidence type="ECO:0000256" key="7">
    <source>
        <dbReference type="RuleBase" id="RU004374"/>
    </source>
</evidence>
<keyword evidence="10" id="KW-1185">Reference proteome</keyword>
<dbReference type="Gene3D" id="3.30.760.10">
    <property type="entry name" value="RNA Cap, Translation Initiation Factor Eif4e"/>
    <property type="match status" value="1"/>
</dbReference>
<keyword evidence="5 7" id="KW-0648">Protein biosynthesis</keyword>
<dbReference type="STRING" id="30019.A0A0M5J818"/>
<dbReference type="OrthoDB" id="590761at2759"/>
<keyword evidence="2 7" id="KW-0396">Initiation factor</keyword>
<dbReference type="SMR" id="A0A0M5J818"/>
<evidence type="ECO:0000313" key="9">
    <source>
        <dbReference type="EMBL" id="ALC43474.1"/>
    </source>
</evidence>
<dbReference type="GO" id="GO:0006417">
    <property type="term" value="P:regulation of translation"/>
    <property type="evidence" value="ECO:0007669"/>
    <property type="project" value="UniProtKB-KW"/>
</dbReference>